<dbReference type="InterPro" id="IPR021352">
    <property type="entry name" value="DUF2971"/>
</dbReference>
<evidence type="ECO:0000313" key="2">
    <source>
        <dbReference type="Proteomes" id="UP000182429"/>
    </source>
</evidence>
<evidence type="ECO:0000313" key="1">
    <source>
        <dbReference type="EMBL" id="SDW47834.1"/>
    </source>
</evidence>
<dbReference type="Proteomes" id="UP000182429">
    <property type="component" value="Unassembled WGS sequence"/>
</dbReference>
<dbReference type="EMBL" id="FNNF01000016">
    <property type="protein sequence ID" value="SDW47834.1"/>
    <property type="molecule type" value="Genomic_DNA"/>
</dbReference>
<reference evidence="1 2" key="1">
    <citation type="submission" date="2016-10" db="EMBL/GenBank/DDBJ databases">
        <authorList>
            <person name="de Groot N.N."/>
        </authorList>
    </citation>
    <scope>NUCLEOTIDE SEQUENCE [LARGE SCALE GENOMIC DNA]</scope>
    <source>
        <strain evidence="1 2">S3b</strain>
    </source>
</reference>
<name>A0A1H2TXG0_9FIRM</name>
<dbReference type="OrthoDB" id="190848at2"/>
<proteinExistence type="predicted"/>
<organism evidence="1 2">
    <name type="scientific">Kandleria vitulina</name>
    <dbReference type="NCBI Taxonomy" id="1630"/>
    <lineage>
        <taxon>Bacteria</taxon>
        <taxon>Bacillati</taxon>
        <taxon>Bacillota</taxon>
        <taxon>Erysipelotrichia</taxon>
        <taxon>Erysipelotrichales</taxon>
        <taxon>Coprobacillaceae</taxon>
        <taxon>Kandleria</taxon>
    </lineage>
</organism>
<accession>A0A1H2TXG0</accession>
<dbReference type="eggNOG" id="COG0457">
    <property type="taxonomic scope" value="Bacteria"/>
</dbReference>
<evidence type="ECO:0008006" key="3">
    <source>
        <dbReference type="Google" id="ProtNLM"/>
    </source>
</evidence>
<dbReference type="Pfam" id="PF11185">
    <property type="entry name" value="DUF2971"/>
    <property type="match status" value="1"/>
</dbReference>
<gene>
    <name evidence="1" type="ORF">SAMN04487759_11635</name>
</gene>
<dbReference type="RefSeq" id="WP_074686393.1">
    <property type="nucleotide sequence ID" value="NZ_FNNF01000016.1"/>
</dbReference>
<dbReference type="AlphaFoldDB" id="A0A1H2TXG0"/>
<protein>
    <recommendedName>
        <fullName evidence="3">DUF2971 domain-containing protein</fullName>
    </recommendedName>
</protein>
<sequence>MANKRSSIYKYTNLKNINNFKCILDHGVYACPCELLNDPFEWERIDEHGKGRYRIACFSFSRNSKLMWGHYADGHRGCMIHFVLPDDYDSSFTSSNLLRKVNYENKIGYDKISSDYERLYHKDKKWQYENEIRAVFDLEEHDSNQWEIIDNLVFYKIKVQSIFFGCETFKEDNYKQVLKVIYDYNQNHSRKIKVGKFKIKESSKYAFEQDNEFSFEDELRRYKII</sequence>